<evidence type="ECO:0008006" key="10">
    <source>
        <dbReference type="Google" id="ProtNLM"/>
    </source>
</evidence>
<name>A0A6D2ICN1_9BRAS</name>
<dbReference type="InterPro" id="IPR000109">
    <property type="entry name" value="POT_fam"/>
</dbReference>
<feature type="region of interest" description="Disordered" evidence="6">
    <location>
        <begin position="1"/>
        <end position="23"/>
    </location>
</feature>
<dbReference type="Pfam" id="PF00854">
    <property type="entry name" value="PTR2"/>
    <property type="match status" value="1"/>
</dbReference>
<evidence type="ECO:0000256" key="2">
    <source>
        <dbReference type="ARBA" id="ARBA00005982"/>
    </source>
</evidence>
<feature type="transmembrane region" description="Helical" evidence="7">
    <location>
        <begin position="541"/>
        <end position="560"/>
    </location>
</feature>
<proteinExistence type="inferred from homology"/>
<evidence type="ECO:0000256" key="7">
    <source>
        <dbReference type="SAM" id="Phobius"/>
    </source>
</evidence>
<organism evidence="8 9">
    <name type="scientific">Microthlaspi erraticum</name>
    <dbReference type="NCBI Taxonomy" id="1685480"/>
    <lineage>
        <taxon>Eukaryota</taxon>
        <taxon>Viridiplantae</taxon>
        <taxon>Streptophyta</taxon>
        <taxon>Embryophyta</taxon>
        <taxon>Tracheophyta</taxon>
        <taxon>Spermatophyta</taxon>
        <taxon>Magnoliopsida</taxon>
        <taxon>eudicotyledons</taxon>
        <taxon>Gunneridae</taxon>
        <taxon>Pentapetalae</taxon>
        <taxon>rosids</taxon>
        <taxon>malvids</taxon>
        <taxon>Brassicales</taxon>
        <taxon>Brassicaceae</taxon>
        <taxon>Coluteocarpeae</taxon>
        <taxon>Microthlaspi</taxon>
    </lineage>
</organism>
<dbReference type="SUPFAM" id="SSF103473">
    <property type="entry name" value="MFS general substrate transporter"/>
    <property type="match status" value="1"/>
</dbReference>
<evidence type="ECO:0000313" key="9">
    <source>
        <dbReference type="Proteomes" id="UP000467841"/>
    </source>
</evidence>
<comment type="similarity">
    <text evidence="2">Belongs to the major facilitator superfamily. Proton-dependent oligopeptide transporter (POT/PTR) (TC 2.A.17) family.</text>
</comment>
<evidence type="ECO:0000256" key="1">
    <source>
        <dbReference type="ARBA" id="ARBA00004141"/>
    </source>
</evidence>
<comment type="subcellular location">
    <subcellularLocation>
        <location evidence="1">Membrane</location>
        <topology evidence="1">Multi-pass membrane protein</topology>
    </subcellularLocation>
</comment>
<feature type="transmembrane region" description="Helical" evidence="7">
    <location>
        <begin position="457"/>
        <end position="481"/>
    </location>
</feature>
<reference evidence="8" key="1">
    <citation type="submission" date="2020-01" db="EMBL/GenBank/DDBJ databases">
        <authorList>
            <person name="Mishra B."/>
        </authorList>
    </citation>
    <scope>NUCLEOTIDE SEQUENCE [LARGE SCALE GENOMIC DNA]</scope>
</reference>
<evidence type="ECO:0000256" key="6">
    <source>
        <dbReference type="SAM" id="MobiDB-lite"/>
    </source>
</evidence>
<feature type="transmembrane region" description="Helical" evidence="7">
    <location>
        <begin position="420"/>
        <end position="437"/>
    </location>
</feature>
<sequence length="574" mass="63228">MDVESSTSPSSSPSVHQESRNQATQNMQKGGWRAIKYIIANESFEKLASMSLIGNLSVYLTTKYNLGGVFLVNIVNIWFGSCNVLSLAGAFVSDAYLGRFWTLLLGSICSFVGMGIMALTAGLPRLRPEACHDPSNCSKPPAPWQLAVLFGSLGLLAIGAGGIRPCNIAFGADQFDTNTKKGKAQLETFFNWWYFSFTVALVIALTGVVYIQSNISWVIGFVIPTACLAFSISIFVIGQHTYICTKPQGSVFADMVKVVVAACKKRKVKSGEAISFYVGPPADGSSTTLVQQKHRLRFFDKASVITDPNELNEDGKAKSNWRLCSVQQVKNLKCVTAILPVWVTGIACFMLTDQQNIYGILQAMQMEKTFGHNFKVPAGWMNLVSMITLAIWISLYECVILPIAKHITGRKKRLTMKQRIEIGIVMGIACMAVAGFMEKRRRASALSNGSFVSPVSIVMLLPQFVLAGLTEAFSAVALMEFLTVKMPEHMRAVAGAIFFLSSSIASYICTLLINVIDSVTRKDGHSWLGDRDLNKNKLENYFFIIGGIQVANLLYFRFFASRFVTETDKDNRDF</sequence>
<feature type="transmembrane region" description="Helical" evidence="7">
    <location>
        <begin position="380"/>
        <end position="399"/>
    </location>
</feature>
<comment type="caution">
    <text evidence="8">The sequence shown here is derived from an EMBL/GenBank/DDBJ whole genome shotgun (WGS) entry which is preliminary data.</text>
</comment>
<dbReference type="Gene3D" id="1.20.1250.20">
    <property type="entry name" value="MFS general substrate transporter like domains"/>
    <property type="match status" value="1"/>
</dbReference>
<evidence type="ECO:0000313" key="8">
    <source>
        <dbReference type="EMBL" id="CAA7025970.1"/>
    </source>
</evidence>
<gene>
    <name evidence="8" type="ORF">MERR_LOCUS13205</name>
</gene>
<evidence type="ECO:0000256" key="5">
    <source>
        <dbReference type="ARBA" id="ARBA00023136"/>
    </source>
</evidence>
<keyword evidence="3 7" id="KW-0812">Transmembrane</keyword>
<dbReference type="OrthoDB" id="8904098at2759"/>
<dbReference type="Proteomes" id="UP000467841">
    <property type="component" value="Unassembled WGS sequence"/>
</dbReference>
<evidence type="ECO:0000256" key="4">
    <source>
        <dbReference type="ARBA" id="ARBA00022989"/>
    </source>
</evidence>
<feature type="transmembrane region" description="Helical" evidence="7">
    <location>
        <begin position="66"/>
        <end position="88"/>
    </location>
</feature>
<dbReference type="InterPro" id="IPR036259">
    <property type="entry name" value="MFS_trans_sf"/>
</dbReference>
<feature type="transmembrane region" description="Helical" evidence="7">
    <location>
        <begin position="100"/>
        <end position="123"/>
    </location>
</feature>
<feature type="transmembrane region" description="Helical" evidence="7">
    <location>
        <begin position="332"/>
        <end position="352"/>
    </location>
</feature>
<dbReference type="AlphaFoldDB" id="A0A6D2ICN1"/>
<dbReference type="PANTHER" id="PTHR11654">
    <property type="entry name" value="OLIGOPEPTIDE TRANSPORTER-RELATED"/>
    <property type="match status" value="1"/>
</dbReference>
<dbReference type="CDD" id="cd17416">
    <property type="entry name" value="MFS_NPF1_2"/>
    <property type="match status" value="1"/>
</dbReference>
<dbReference type="GO" id="GO:0016020">
    <property type="term" value="C:membrane"/>
    <property type="evidence" value="ECO:0007669"/>
    <property type="project" value="UniProtKB-SubCell"/>
</dbReference>
<dbReference type="EMBL" id="CACVBM020001047">
    <property type="protein sequence ID" value="CAA7025970.1"/>
    <property type="molecule type" value="Genomic_DNA"/>
</dbReference>
<keyword evidence="4 7" id="KW-1133">Transmembrane helix</keyword>
<accession>A0A6D2ICN1</accession>
<protein>
    <recommendedName>
        <fullName evidence="10">Major facilitator superfamily (MFS) profile domain-containing protein</fullName>
    </recommendedName>
</protein>
<feature type="transmembrane region" description="Helical" evidence="7">
    <location>
        <begin position="143"/>
        <end position="163"/>
    </location>
</feature>
<keyword evidence="5 7" id="KW-0472">Membrane</keyword>
<feature type="transmembrane region" description="Helical" evidence="7">
    <location>
        <begin position="217"/>
        <end position="238"/>
    </location>
</feature>
<evidence type="ECO:0000256" key="3">
    <source>
        <dbReference type="ARBA" id="ARBA00022692"/>
    </source>
</evidence>
<feature type="transmembrane region" description="Helical" evidence="7">
    <location>
        <begin position="190"/>
        <end position="211"/>
    </location>
</feature>
<feature type="compositionally biased region" description="Low complexity" evidence="6">
    <location>
        <begin position="1"/>
        <end position="14"/>
    </location>
</feature>
<feature type="transmembrane region" description="Helical" evidence="7">
    <location>
        <begin position="493"/>
        <end position="516"/>
    </location>
</feature>
<dbReference type="GO" id="GO:0022857">
    <property type="term" value="F:transmembrane transporter activity"/>
    <property type="evidence" value="ECO:0007669"/>
    <property type="project" value="InterPro"/>
</dbReference>
<keyword evidence="9" id="KW-1185">Reference proteome</keyword>